<gene>
    <name evidence="2" type="ORF">CLUP02_18011</name>
</gene>
<evidence type="ECO:0000313" key="2">
    <source>
        <dbReference type="EMBL" id="UQC76498.1"/>
    </source>
</evidence>
<dbReference type="EMBL" id="CP019472">
    <property type="protein sequence ID" value="UQC76498.1"/>
    <property type="molecule type" value="Genomic_DNA"/>
</dbReference>
<protein>
    <submittedName>
        <fullName evidence="2">Uncharacterized protein</fullName>
    </submittedName>
</protein>
<feature type="region of interest" description="Disordered" evidence="1">
    <location>
        <begin position="419"/>
        <end position="444"/>
    </location>
</feature>
<keyword evidence="3" id="KW-1185">Reference proteome</keyword>
<accession>A0A9Q8SG66</accession>
<dbReference type="RefSeq" id="XP_049138139.1">
    <property type="nucleotide sequence ID" value="XM_049296915.1"/>
</dbReference>
<evidence type="ECO:0000256" key="1">
    <source>
        <dbReference type="SAM" id="MobiDB-lite"/>
    </source>
</evidence>
<dbReference type="AlphaFoldDB" id="A0A9Q8SG66"/>
<dbReference type="KEGG" id="clup:CLUP02_18011"/>
<evidence type="ECO:0000313" key="3">
    <source>
        <dbReference type="Proteomes" id="UP000830671"/>
    </source>
</evidence>
<reference evidence="2" key="1">
    <citation type="journal article" date="2021" name="Mol. Plant Microbe Interact.">
        <title>Complete Genome Sequence of the Plant-Pathogenic Fungus Colletotrichum lupini.</title>
        <authorList>
            <person name="Baroncelli R."/>
            <person name="Pensec F."/>
            <person name="Da Lio D."/>
            <person name="Boufleur T."/>
            <person name="Vicente I."/>
            <person name="Sarrocco S."/>
            <person name="Picot A."/>
            <person name="Baraldi E."/>
            <person name="Sukno S."/>
            <person name="Thon M."/>
            <person name="Le Floch G."/>
        </authorList>
    </citation>
    <scope>NUCLEOTIDE SEQUENCE</scope>
    <source>
        <strain evidence="2">IMI 504893</strain>
    </source>
</reference>
<dbReference type="PANTHER" id="PTHR35391:SF5">
    <property type="entry name" value="DUF6590 DOMAIN-CONTAINING PROTEIN"/>
    <property type="match status" value="1"/>
</dbReference>
<dbReference type="Proteomes" id="UP000830671">
    <property type="component" value="Chromosome 10"/>
</dbReference>
<sequence length="520" mass="57273">MSSLRDEGAVDTNYLIRLFLDTPAEETPHVGAGLVARLAEGTIAVFQDIKKSPIDGVKGDSESQSYLVSLGRSSDRLQLWSDGYGISSRASHGLFERSSRLRGATLEILSSIGLALTERLIASTFGAGLLRKTQLPESFTTKVEQLRQLLQEAENDVAKSESSTGSSDYDDDDIEQITADLETDTRSLMELDALFSEPILDARHMRQSLPSSLHEWEPHEPYKHIITNRFPKADVGLITSLGKANYERFLRGQEERNSNSRTFLEPVMLQEIGNSDAASSKFNDSGLGSSIPSSYAETIMSYHGGEGTSIRLPSLPKSARNGSSFLCIACGLSTIVQSNLAWKRHLFNDLRPWQCLEPSCRYKSVFSTRRDWVSHLALRHFGPEWKGTECSLCRNDTGNGKIAILQHLGGHLEEISLASLPSKPDLETESQFSDGSRQDDAIGSEAEETHAAAELDYLDLSGTAANVQSAEMGQEGPVASSPAERYIERARRTGRLEPEVCNAFLTLMKERAREMYGIVS</sequence>
<name>A0A9Q8SG66_9PEZI</name>
<dbReference type="GeneID" id="73351925"/>
<organism evidence="2 3">
    <name type="scientific">Colletotrichum lupini</name>
    <dbReference type="NCBI Taxonomy" id="145971"/>
    <lineage>
        <taxon>Eukaryota</taxon>
        <taxon>Fungi</taxon>
        <taxon>Dikarya</taxon>
        <taxon>Ascomycota</taxon>
        <taxon>Pezizomycotina</taxon>
        <taxon>Sordariomycetes</taxon>
        <taxon>Hypocreomycetidae</taxon>
        <taxon>Glomerellales</taxon>
        <taxon>Glomerellaceae</taxon>
        <taxon>Colletotrichum</taxon>
        <taxon>Colletotrichum acutatum species complex</taxon>
    </lineage>
</organism>
<dbReference type="PANTHER" id="PTHR35391">
    <property type="entry name" value="C2H2-TYPE DOMAIN-CONTAINING PROTEIN-RELATED"/>
    <property type="match status" value="1"/>
</dbReference>
<proteinExistence type="predicted"/>